<feature type="region of interest" description="Disordered" evidence="1">
    <location>
        <begin position="237"/>
        <end position="265"/>
    </location>
</feature>
<reference evidence="2 3" key="1">
    <citation type="submission" date="2016-05" db="EMBL/GenBank/DDBJ databases">
        <title>Comparative analysis of secretome profiles of manganese(II)-oxidizing ascomycete fungi.</title>
        <authorList>
            <consortium name="DOE Joint Genome Institute"/>
            <person name="Zeiner C.A."/>
            <person name="Purvine S.O."/>
            <person name="Zink E.M."/>
            <person name="Wu S."/>
            <person name="Pasa-Tolic L."/>
            <person name="Chaput D.L."/>
            <person name="Haridas S."/>
            <person name="Grigoriev I.V."/>
            <person name="Santelli C.M."/>
            <person name="Hansel C.M."/>
        </authorList>
    </citation>
    <scope>NUCLEOTIDE SEQUENCE [LARGE SCALE GENOMIC DNA]</scope>
    <source>
        <strain evidence="2 3">AP3s5-JAC2a</strain>
    </source>
</reference>
<protein>
    <submittedName>
        <fullName evidence="2">Uncharacterized protein</fullName>
    </submittedName>
</protein>
<gene>
    <name evidence="2" type="ORF">CC84DRAFT_1252559</name>
</gene>
<keyword evidence="3" id="KW-1185">Reference proteome</keyword>
<name>A0A177C5J5_9PLEO</name>
<dbReference type="InParanoid" id="A0A177C5J5"/>
<dbReference type="OrthoDB" id="10430758at2759"/>
<dbReference type="AlphaFoldDB" id="A0A177C5J5"/>
<proteinExistence type="predicted"/>
<accession>A0A177C5J5</accession>
<evidence type="ECO:0000313" key="2">
    <source>
        <dbReference type="EMBL" id="OAG02159.1"/>
    </source>
</evidence>
<evidence type="ECO:0000313" key="3">
    <source>
        <dbReference type="Proteomes" id="UP000077069"/>
    </source>
</evidence>
<dbReference type="Proteomes" id="UP000077069">
    <property type="component" value="Unassembled WGS sequence"/>
</dbReference>
<evidence type="ECO:0000256" key="1">
    <source>
        <dbReference type="SAM" id="MobiDB-lite"/>
    </source>
</evidence>
<dbReference type="RefSeq" id="XP_018032524.1">
    <property type="nucleotide sequence ID" value="XM_018184360.1"/>
</dbReference>
<sequence length="265" mass="28761">MPFTHTHLHLGPRASCHLTCTHDAVPYGSHKRLVTFHPSKSRGLVPTSTPVALHSMPCAANTQPNLHKHHFTHAIIPPSSPSKPSLHTPTLMSSAEPRSKLPTPGKTILNIVTKHQGAAPPTTTMPTLKANPSPTTPILLRHRWRCCHPSCTHLNTSTTPVHFAPYFSPTENAPIRAPGYYGQKCASCAHPACEVCCFLEVSRVDGKSAASAAGERSPWVEIGCWGRREDFPAGEVVGLRSTDELPPASKRGLSEAWRKNGRRDA</sequence>
<feature type="region of interest" description="Disordered" evidence="1">
    <location>
        <begin position="76"/>
        <end position="105"/>
    </location>
</feature>
<organism evidence="2 3">
    <name type="scientific">Paraphaeosphaeria sporulosa</name>
    <dbReference type="NCBI Taxonomy" id="1460663"/>
    <lineage>
        <taxon>Eukaryota</taxon>
        <taxon>Fungi</taxon>
        <taxon>Dikarya</taxon>
        <taxon>Ascomycota</taxon>
        <taxon>Pezizomycotina</taxon>
        <taxon>Dothideomycetes</taxon>
        <taxon>Pleosporomycetidae</taxon>
        <taxon>Pleosporales</taxon>
        <taxon>Massarineae</taxon>
        <taxon>Didymosphaeriaceae</taxon>
        <taxon>Paraphaeosphaeria</taxon>
    </lineage>
</organism>
<feature type="compositionally biased region" description="Basic and acidic residues" evidence="1">
    <location>
        <begin position="252"/>
        <end position="265"/>
    </location>
</feature>
<dbReference type="EMBL" id="KV441556">
    <property type="protein sequence ID" value="OAG02159.1"/>
    <property type="molecule type" value="Genomic_DNA"/>
</dbReference>
<dbReference type="GeneID" id="28767846"/>